<organism evidence="3 4">
    <name type="scientific">Fusobacterium necrophorum subsp. funduliforme</name>
    <dbReference type="NCBI Taxonomy" id="143387"/>
    <lineage>
        <taxon>Bacteria</taxon>
        <taxon>Fusobacteriati</taxon>
        <taxon>Fusobacteriota</taxon>
        <taxon>Fusobacteriia</taxon>
        <taxon>Fusobacteriales</taxon>
        <taxon>Fusobacteriaceae</taxon>
        <taxon>Fusobacterium</taxon>
    </lineage>
</organism>
<gene>
    <name evidence="3" type="ORF">A2J07_09900</name>
</gene>
<name>A0A162J228_9FUSO</name>
<dbReference type="AlphaFoldDB" id="A0A162J228"/>
<evidence type="ECO:0000313" key="4">
    <source>
        <dbReference type="Proteomes" id="UP000075816"/>
    </source>
</evidence>
<keyword evidence="1" id="KW-0812">Transmembrane</keyword>
<keyword evidence="1" id="KW-1133">Transmembrane helix</keyword>
<dbReference type="RefSeq" id="WP_005956991.1">
    <property type="nucleotide sequence ID" value="NZ_CAXOUJ010000008.1"/>
</dbReference>
<feature type="transmembrane region" description="Helical" evidence="1">
    <location>
        <begin position="74"/>
        <end position="107"/>
    </location>
</feature>
<feature type="transmembrane region" description="Helical" evidence="1">
    <location>
        <begin position="33"/>
        <end position="53"/>
    </location>
</feature>
<evidence type="ECO:0000256" key="1">
    <source>
        <dbReference type="SAM" id="Phobius"/>
    </source>
</evidence>
<sequence>MIKYDRVLTIGLFILEIFYFFMIKSLPEKAAKYPLFVLGLLVLLTILLGIKSFTTKVEKEKSKVFQGFQWKQFLFIIFLSAIYILSIDKIGFFISSFLYLIIIMIGLKSNIKWAVISSVVFCLLMYFIFVVFLKVPVPNGILI</sequence>
<proteinExistence type="predicted"/>
<evidence type="ECO:0000313" key="3">
    <source>
        <dbReference type="EMBL" id="KYL04901.1"/>
    </source>
</evidence>
<keyword evidence="1" id="KW-0472">Membrane</keyword>
<dbReference type="KEGG" id="fnf:BSQ88_09215"/>
<dbReference type="Proteomes" id="UP000075816">
    <property type="component" value="Unassembled WGS sequence"/>
</dbReference>
<dbReference type="EMBL" id="LVEA01000026">
    <property type="protein sequence ID" value="KYL04901.1"/>
    <property type="molecule type" value="Genomic_DNA"/>
</dbReference>
<protein>
    <recommendedName>
        <fullName evidence="2">DUF1468 domain-containing protein</fullName>
    </recommendedName>
</protein>
<dbReference type="InterPro" id="IPR009936">
    <property type="entry name" value="DUF1468"/>
</dbReference>
<feature type="transmembrane region" description="Helical" evidence="1">
    <location>
        <begin position="113"/>
        <end position="133"/>
    </location>
</feature>
<feature type="domain" description="DUF1468" evidence="2">
    <location>
        <begin position="10"/>
        <end position="138"/>
    </location>
</feature>
<dbReference type="eggNOG" id="ENOG5032E3M">
    <property type="taxonomic scope" value="Bacteria"/>
</dbReference>
<evidence type="ECO:0000259" key="2">
    <source>
        <dbReference type="Pfam" id="PF07331"/>
    </source>
</evidence>
<comment type="caution">
    <text evidence="3">The sequence shown here is derived from an EMBL/GenBank/DDBJ whole genome shotgun (WGS) entry which is preliminary data.</text>
</comment>
<dbReference type="Pfam" id="PF07331">
    <property type="entry name" value="TctB"/>
    <property type="match status" value="1"/>
</dbReference>
<accession>A0A162J228</accession>
<feature type="transmembrane region" description="Helical" evidence="1">
    <location>
        <begin position="7"/>
        <end position="27"/>
    </location>
</feature>
<reference evidence="3 4" key="1">
    <citation type="submission" date="2016-03" db="EMBL/GenBank/DDBJ databases">
        <title>Comparative genomics of human isolates of Fusobacterium necrophorum.</title>
        <authorList>
            <person name="Jensen A."/>
            <person name="Bank S."/>
            <person name="Andersen P.S."/>
            <person name="Kristensen L.H."/>
            <person name="Prag J."/>
        </authorList>
    </citation>
    <scope>NUCLEOTIDE SEQUENCE [LARGE SCALE GENOMIC DNA]</scope>
    <source>
        <strain evidence="3 4">LS_1264</strain>
    </source>
</reference>